<dbReference type="CDD" id="cd05917">
    <property type="entry name" value="FACL_like_2"/>
    <property type="match status" value="1"/>
</dbReference>
<keyword evidence="6" id="KW-1185">Reference proteome</keyword>
<dbReference type="PANTHER" id="PTHR43201">
    <property type="entry name" value="ACYL-COA SYNTHETASE"/>
    <property type="match status" value="1"/>
</dbReference>
<evidence type="ECO:0000259" key="4">
    <source>
        <dbReference type="Pfam" id="PF13193"/>
    </source>
</evidence>
<evidence type="ECO:0000256" key="1">
    <source>
        <dbReference type="ARBA" id="ARBA00006432"/>
    </source>
</evidence>
<dbReference type="Gene3D" id="3.40.50.980">
    <property type="match status" value="2"/>
</dbReference>
<keyword evidence="2" id="KW-0436">Ligase</keyword>
<proteinExistence type="inferred from homology"/>
<evidence type="ECO:0000259" key="3">
    <source>
        <dbReference type="Pfam" id="PF00501"/>
    </source>
</evidence>
<accession>A0A4V2SRP6</accession>
<dbReference type="GO" id="GO:0031956">
    <property type="term" value="F:medium-chain fatty acid-CoA ligase activity"/>
    <property type="evidence" value="ECO:0007669"/>
    <property type="project" value="TreeGrafter"/>
</dbReference>
<dbReference type="InterPro" id="IPR020845">
    <property type="entry name" value="AMP-binding_CS"/>
</dbReference>
<dbReference type="FunFam" id="3.30.300.30:FF:000008">
    <property type="entry name" value="2,3-dihydroxybenzoate-AMP ligase"/>
    <property type="match status" value="1"/>
</dbReference>
<evidence type="ECO:0000313" key="6">
    <source>
        <dbReference type="Proteomes" id="UP000294911"/>
    </source>
</evidence>
<dbReference type="FunFam" id="3.40.50.12780:FF:000003">
    <property type="entry name" value="Long-chain-fatty-acid--CoA ligase FadD"/>
    <property type="match status" value="1"/>
</dbReference>
<dbReference type="AlphaFoldDB" id="A0A4V2SRP6"/>
<dbReference type="Proteomes" id="UP000294911">
    <property type="component" value="Unassembled WGS sequence"/>
</dbReference>
<dbReference type="Gene3D" id="2.30.38.10">
    <property type="entry name" value="Luciferase, Domain 3"/>
    <property type="match status" value="1"/>
</dbReference>
<dbReference type="Gene3D" id="3.30.300.30">
    <property type="match status" value="1"/>
</dbReference>
<dbReference type="OrthoDB" id="9803968at2"/>
<organism evidence="5 6">
    <name type="scientific">Tamaricihabitans halophyticus</name>
    <dbReference type="NCBI Taxonomy" id="1262583"/>
    <lineage>
        <taxon>Bacteria</taxon>
        <taxon>Bacillati</taxon>
        <taxon>Actinomycetota</taxon>
        <taxon>Actinomycetes</taxon>
        <taxon>Pseudonocardiales</taxon>
        <taxon>Pseudonocardiaceae</taxon>
        <taxon>Tamaricihabitans</taxon>
    </lineage>
</organism>
<dbReference type="Pfam" id="PF00501">
    <property type="entry name" value="AMP-binding"/>
    <property type="match status" value="1"/>
</dbReference>
<evidence type="ECO:0000313" key="5">
    <source>
        <dbReference type="EMBL" id="TCP43396.1"/>
    </source>
</evidence>
<dbReference type="SUPFAM" id="SSF56801">
    <property type="entry name" value="Acetyl-CoA synthetase-like"/>
    <property type="match status" value="1"/>
</dbReference>
<dbReference type="InterPro" id="IPR025110">
    <property type="entry name" value="AMP-bd_C"/>
</dbReference>
<dbReference type="Pfam" id="PF13193">
    <property type="entry name" value="AMP-binding_C"/>
    <property type="match status" value="1"/>
</dbReference>
<dbReference type="PANTHER" id="PTHR43201:SF5">
    <property type="entry name" value="MEDIUM-CHAIN ACYL-COA LIGASE ACSF2, MITOCHONDRIAL"/>
    <property type="match status" value="1"/>
</dbReference>
<feature type="domain" description="AMP-binding enzyme C-terminal" evidence="4">
    <location>
        <begin position="450"/>
        <end position="526"/>
    </location>
</feature>
<dbReference type="RefSeq" id="WP_132880696.1">
    <property type="nucleotide sequence ID" value="NZ_SLXQ01000022.1"/>
</dbReference>
<comment type="similarity">
    <text evidence="1">Belongs to the ATP-dependent AMP-binding enzyme family.</text>
</comment>
<gene>
    <name evidence="5" type="ORF">EV191_12210</name>
</gene>
<reference evidence="5 6" key="1">
    <citation type="submission" date="2019-03" db="EMBL/GenBank/DDBJ databases">
        <title>Genomic Encyclopedia of Type Strains, Phase IV (KMG-IV): sequencing the most valuable type-strain genomes for metagenomic binning, comparative biology and taxonomic classification.</title>
        <authorList>
            <person name="Goeker M."/>
        </authorList>
    </citation>
    <scope>NUCLEOTIDE SEQUENCE [LARGE SCALE GENOMIC DNA]</scope>
    <source>
        <strain evidence="5 6">DSM 45765</strain>
    </source>
</reference>
<evidence type="ECO:0000256" key="2">
    <source>
        <dbReference type="ARBA" id="ARBA00022598"/>
    </source>
</evidence>
<feature type="domain" description="AMP-dependent synthetase/ligase" evidence="3">
    <location>
        <begin position="28"/>
        <end position="399"/>
    </location>
</feature>
<name>A0A4V2SRP6_9PSEU</name>
<dbReference type="EMBL" id="SLXQ01000022">
    <property type="protein sequence ID" value="TCP43396.1"/>
    <property type="molecule type" value="Genomic_DNA"/>
</dbReference>
<sequence length="543" mass="59216">MVSETAISYASGISEVPLLGDTIGANLDRTVAAFPDRDAIVETFTGRAWTYREFAEDVDAVALGLLELGVGKGDRVGIWSPNCAEWTLVQYGTAKIGAVLVNINPAYRTHELEYVLGQAGVRAVLCGDKFKTSDYPAMIAEVRPRCANLEHVVVIGGSDWDALLARGRGADRARLAEIGATLSADDAINIQYTSGTTGFPKGATLSHHNILNNGFFVGELCGYSEADRICIPVPFYHCFGMVMGNLAATSHGACMVIPAPAFEPKATLRAAAEQRCTSLYGVPTMFIAELAEDDFGEYDLTSLRTGIMAGSPCPVEVMKQVIERMGMTEVAICYGMTETSPVSTQTRADDTIERRVSTVGRVGPHLEVKVIDPVTGLTVPRGVPGELCTRGYSVMLGYWNQPEETAEAIDSARWMHTGDIGVMDEHGYLNITGRIKDMVIRGGENIYPREIEEFLYTHPDIQDVQVIGVPDDKYGEELMAWVRMREGAAPLTPEAVREFCTGQLAHYKIPRYVHTVDEFPMTVTGKVRKVEMRAVAVDLLDRA</sequence>
<dbReference type="PROSITE" id="PS00455">
    <property type="entry name" value="AMP_BINDING"/>
    <property type="match status" value="1"/>
</dbReference>
<dbReference type="GO" id="GO:0006631">
    <property type="term" value="P:fatty acid metabolic process"/>
    <property type="evidence" value="ECO:0007669"/>
    <property type="project" value="TreeGrafter"/>
</dbReference>
<dbReference type="InterPro" id="IPR000873">
    <property type="entry name" value="AMP-dep_synth/lig_dom"/>
</dbReference>
<comment type="caution">
    <text evidence="5">The sequence shown here is derived from an EMBL/GenBank/DDBJ whole genome shotgun (WGS) entry which is preliminary data.</text>
</comment>
<protein>
    <submittedName>
        <fullName evidence="5">Fatty-acyl-CoA synthase</fullName>
    </submittedName>
</protein>
<dbReference type="InterPro" id="IPR045851">
    <property type="entry name" value="AMP-bd_C_sf"/>
</dbReference>